<dbReference type="Gene3D" id="3.40.395.10">
    <property type="entry name" value="Adenoviral Proteinase, Chain A"/>
    <property type="match status" value="1"/>
</dbReference>
<evidence type="ECO:0000256" key="3">
    <source>
        <dbReference type="ARBA" id="ARBA00022801"/>
    </source>
</evidence>
<dbReference type="GO" id="GO:0006508">
    <property type="term" value="P:proteolysis"/>
    <property type="evidence" value="ECO:0007669"/>
    <property type="project" value="UniProtKB-KW"/>
</dbReference>
<evidence type="ECO:0000256" key="4">
    <source>
        <dbReference type="SAM" id="MobiDB-lite"/>
    </source>
</evidence>
<dbReference type="Pfam" id="PF02902">
    <property type="entry name" value="Peptidase_C48"/>
    <property type="match status" value="1"/>
</dbReference>
<comment type="similarity">
    <text evidence="1">Belongs to the peptidase C48 family.</text>
</comment>
<accession>A0A1X7VA30</accession>
<evidence type="ECO:0000256" key="1">
    <source>
        <dbReference type="ARBA" id="ARBA00005234"/>
    </source>
</evidence>
<dbReference type="OrthoDB" id="5985686at2759"/>
<keyword evidence="2" id="KW-0645">Protease</keyword>
<evidence type="ECO:0000259" key="5">
    <source>
        <dbReference type="Pfam" id="PF02902"/>
    </source>
</evidence>
<dbReference type="InterPro" id="IPR038765">
    <property type="entry name" value="Papain-like_cys_pep_sf"/>
</dbReference>
<dbReference type="PANTHER" id="PTHR34718:SF2">
    <property type="entry name" value="PHD-TYPE DOMAIN-CONTAINING PROTEIN"/>
    <property type="match status" value="1"/>
</dbReference>
<proteinExistence type="inferred from homology"/>
<evidence type="ECO:0000256" key="2">
    <source>
        <dbReference type="ARBA" id="ARBA00022670"/>
    </source>
</evidence>
<feature type="region of interest" description="Disordered" evidence="4">
    <location>
        <begin position="1"/>
        <end position="21"/>
    </location>
</feature>
<protein>
    <recommendedName>
        <fullName evidence="5">Ubiquitin-like protease family profile domain-containing protein</fullName>
    </recommendedName>
</protein>
<dbReference type="InterPro" id="IPR003653">
    <property type="entry name" value="Peptidase_C48_C"/>
</dbReference>
<dbReference type="SUPFAM" id="SSF54001">
    <property type="entry name" value="Cysteine proteinases"/>
    <property type="match status" value="1"/>
</dbReference>
<feature type="domain" description="Ubiquitin-like protease family profile" evidence="5">
    <location>
        <begin position="75"/>
        <end position="181"/>
    </location>
</feature>
<name>A0A1X7VA30_AMPQE</name>
<dbReference type="AlphaFoldDB" id="A0A1X7VA30"/>
<dbReference type="GO" id="GO:0008234">
    <property type="term" value="F:cysteine-type peptidase activity"/>
    <property type="evidence" value="ECO:0007669"/>
    <property type="project" value="InterPro"/>
</dbReference>
<dbReference type="PANTHER" id="PTHR34718">
    <property type="entry name" value="PHD-TYPE DOMAIN-CONTAINING PROTEIN"/>
    <property type="match status" value="1"/>
</dbReference>
<keyword evidence="3" id="KW-0378">Hydrolase</keyword>
<organism evidence="6">
    <name type="scientific">Amphimedon queenslandica</name>
    <name type="common">Sponge</name>
    <dbReference type="NCBI Taxonomy" id="400682"/>
    <lineage>
        <taxon>Eukaryota</taxon>
        <taxon>Metazoa</taxon>
        <taxon>Porifera</taxon>
        <taxon>Demospongiae</taxon>
        <taxon>Heteroscleromorpha</taxon>
        <taxon>Haplosclerida</taxon>
        <taxon>Niphatidae</taxon>
        <taxon>Amphimedon</taxon>
    </lineage>
</organism>
<sequence>MTKRHEIVTIDGSDEEKERHEEENPVTKWIEFKKERLTMQGRQVISKGKWLVDKHVSFAQIFIQEKFKTFNSLKCTQYETKQLTHLENMLQIIHIGSNHWAIIFTIGSTEETVKLYDSLYTSIGSETITIIASLFRFPTPSFTVEVMNEGRQVGFQDCGLYAISFVTSLAYGEDPTIIKYEDQEMRNHLLECFEIKELSPFPSKKR</sequence>
<dbReference type="InParanoid" id="A0A1X7VA30"/>
<dbReference type="OMA" id="VISKGKW"/>
<reference evidence="6" key="1">
    <citation type="submission" date="2017-05" db="UniProtKB">
        <authorList>
            <consortium name="EnsemblMetazoa"/>
        </authorList>
    </citation>
    <scope>IDENTIFICATION</scope>
</reference>
<evidence type="ECO:0000313" key="6">
    <source>
        <dbReference type="EnsemblMetazoa" id="Aqu2.1.36876_001"/>
    </source>
</evidence>
<dbReference type="EnsemblMetazoa" id="Aqu2.1.36876_001">
    <property type="protein sequence ID" value="Aqu2.1.36876_001"/>
    <property type="gene ID" value="Aqu2.1.36876"/>
</dbReference>